<keyword evidence="2" id="KW-0378">Hydrolase</keyword>
<dbReference type="InterPro" id="IPR027417">
    <property type="entry name" value="P-loop_NTPase"/>
</dbReference>
<evidence type="ECO:0000259" key="4">
    <source>
        <dbReference type="Pfam" id="PF00176"/>
    </source>
</evidence>
<reference evidence="5 6" key="1">
    <citation type="submission" date="2015-08" db="EMBL/GenBank/DDBJ databases">
        <title>Next Generation Sequencing and Analysis of the Genome of Puccinia sorghi L Schw, the Causal Agent of Maize Common Rust.</title>
        <authorList>
            <person name="Rochi L."/>
            <person name="Burguener G."/>
            <person name="Darino M."/>
            <person name="Turjanski A."/>
            <person name="Kreff E."/>
            <person name="Dieguez M.J."/>
            <person name="Sacco F."/>
        </authorList>
    </citation>
    <scope>NUCLEOTIDE SEQUENCE [LARGE SCALE GENOMIC DNA]</scope>
    <source>
        <strain evidence="5 6">RO10H11247</strain>
    </source>
</reference>
<dbReference type="GO" id="GO:0006281">
    <property type="term" value="P:DNA repair"/>
    <property type="evidence" value="ECO:0007669"/>
    <property type="project" value="TreeGrafter"/>
</dbReference>
<protein>
    <recommendedName>
        <fullName evidence="4">SNF2 N-terminal domain-containing protein</fullName>
    </recommendedName>
</protein>
<dbReference type="OrthoDB" id="2505992at2759"/>
<dbReference type="InterPro" id="IPR038718">
    <property type="entry name" value="SNF2-like_sf"/>
</dbReference>
<keyword evidence="1" id="KW-0547">Nucleotide-binding</keyword>
<name>A0A0L6VQQ3_9BASI</name>
<dbReference type="GO" id="GO:0008094">
    <property type="term" value="F:ATP-dependent activity, acting on DNA"/>
    <property type="evidence" value="ECO:0007669"/>
    <property type="project" value="TreeGrafter"/>
</dbReference>
<keyword evidence="6" id="KW-1185">Reference proteome</keyword>
<dbReference type="AlphaFoldDB" id="A0A0L6VQQ3"/>
<dbReference type="InterPro" id="IPR050628">
    <property type="entry name" value="SNF2_RAD54_helicase_TF"/>
</dbReference>
<dbReference type="EMBL" id="LAVV01002154">
    <property type="protein sequence ID" value="KNZ63043.1"/>
    <property type="molecule type" value="Genomic_DNA"/>
</dbReference>
<proteinExistence type="predicted"/>
<comment type="caution">
    <text evidence="5">The sequence shown here is derived from an EMBL/GenBank/DDBJ whole genome shotgun (WGS) entry which is preliminary data.</text>
</comment>
<dbReference type="PANTHER" id="PTHR45626">
    <property type="entry name" value="TRANSCRIPTION TERMINATION FACTOR 2-RELATED"/>
    <property type="match status" value="1"/>
</dbReference>
<dbReference type="Gene3D" id="3.40.50.10810">
    <property type="entry name" value="Tandem AAA-ATPase domain"/>
    <property type="match status" value="1"/>
</dbReference>
<accession>A0A0L6VQQ3</accession>
<dbReference type="SUPFAM" id="SSF52540">
    <property type="entry name" value="P-loop containing nucleoside triphosphate hydrolases"/>
    <property type="match status" value="1"/>
</dbReference>
<dbReference type="GO" id="GO:0005634">
    <property type="term" value="C:nucleus"/>
    <property type="evidence" value="ECO:0007669"/>
    <property type="project" value="TreeGrafter"/>
</dbReference>
<dbReference type="PANTHER" id="PTHR45626:SF22">
    <property type="entry name" value="DNA REPAIR PROTEIN RAD5"/>
    <property type="match status" value="1"/>
</dbReference>
<sequence>MDPSYRAEEFWEIPHSLHVNVGKHLVPEKPIHGCKKTLLVHQQEALEFILELELPESSTLSRFWNSSTSEWLKHLFDHLLNTRITKGPFNHHNQGSILADDIGLGKTLTSLALIVVSKDAADVFAEIHKHLDLNLSKYAVYHGEERQNWLTQMLWANNIVLVTYDTVASLYKSRCDTLYKEKWFHTILDEAHLIRDSATKQSRVILALETQMECQWRPVENKGD</sequence>
<dbReference type="InterPro" id="IPR000330">
    <property type="entry name" value="SNF2_N"/>
</dbReference>
<gene>
    <name evidence="5" type="ORF">VP01_1193g6</name>
</gene>
<evidence type="ECO:0000313" key="6">
    <source>
        <dbReference type="Proteomes" id="UP000037035"/>
    </source>
</evidence>
<dbReference type="GO" id="GO:0005524">
    <property type="term" value="F:ATP binding"/>
    <property type="evidence" value="ECO:0007669"/>
    <property type="project" value="UniProtKB-KW"/>
</dbReference>
<evidence type="ECO:0000256" key="2">
    <source>
        <dbReference type="ARBA" id="ARBA00022801"/>
    </source>
</evidence>
<evidence type="ECO:0000256" key="1">
    <source>
        <dbReference type="ARBA" id="ARBA00022741"/>
    </source>
</evidence>
<dbReference type="GO" id="GO:0016787">
    <property type="term" value="F:hydrolase activity"/>
    <property type="evidence" value="ECO:0007669"/>
    <property type="project" value="UniProtKB-KW"/>
</dbReference>
<dbReference type="Proteomes" id="UP000037035">
    <property type="component" value="Unassembled WGS sequence"/>
</dbReference>
<evidence type="ECO:0000313" key="5">
    <source>
        <dbReference type="EMBL" id="KNZ63043.1"/>
    </source>
</evidence>
<dbReference type="STRING" id="27349.A0A0L6VQQ3"/>
<evidence type="ECO:0000256" key="3">
    <source>
        <dbReference type="ARBA" id="ARBA00022840"/>
    </source>
</evidence>
<organism evidence="5 6">
    <name type="scientific">Puccinia sorghi</name>
    <dbReference type="NCBI Taxonomy" id="27349"/>
    <lineage>
        <taxon>Eukaryota</taxon>
        <taxon>Fungi</taxon>
        <taxon>Dikarya</taxon>
        <taxon>Basidiomycota</taxon>
        <taxon>Pucciniomycotina</taxon>
        <taxon>Pucciniomycetes</taxon>
        <taxon>Pucciniales</taxon>
        <taxon>Pucciniaceae</taxon>
        <taxon>Puccinia</taxon>
    </lineage>
</organism>
<dbReference type="VEuPathDB" id="FungiDB:VP01_1193g6"/>
<dbReference type="Pfam" id="PF00176">
    <property type="entry name" value="SNF2-rel_dom"/>
    <property type="match status" value="1"/>
</dbReference>
<feature type="domain" description="SNF2 N-terminal" evidence="4">
    <location>
        <begin position="41"/>
        <end position="211"/>
    </location>
</feature>
<keyword evidence="3" id="KW-0067">ATP-binding</keyword>